<proteinExistence type="predicted"/>
<accession>A0A1F5RHU0</accession>
<sequence length="330" mass="37968">MKINPKILLLSSLMMHMLTITAYGRKNMKDIVFATFAQDEPELEYAMVLAKSLRTFGGDMKEAPFWLYLPAESSELIGKIGPRSSPLNIEVRTSPTPEAAMDYYYSGKTFAAGNAEGAAAGNFKTLAWLDADNIIVQEPKAFLLKDGVYFGWRPVMLKLIGSDYHKTPDTFWARLYEKLSVKPESIFPITTAVDNEQIRAYFNAGILIVRPERGILRKWPAFFEKLYSDPFYQGECKKDVKKRIFLHQTALVGAVLNVLKRDEMACLDDRYNYPFCFFDKYPVEKQFKSLDDAITIRHDGIMYQDKEWKEKMKDTSKIAEWIKQEFSEGI</sequence>
<dbReference type="Gene3D" id="3.90.550.10">
    <property type="entry name" value="Spore Coat Polysaccharide Biosynthesis Protein SpsA, Chain A"/>
    <property type="match status" value="1"/>
</dbReference>
<evidence type="ECO:0000256" key="1">
    <source>
        <dbReference type="SAM" id="SignalP"/>
    </source>
</evidence>
<feature type="signal peptide" evidence="1">
    <location>
        <begin position="1"/>
        <end position="22"/>
    </location>
</feature>
<dbReference type="AlphaFoldDB" id="A0A1F5RHU0"/>
<gene>
    <name evidence="2" type="ORF">A2024_05490</name>
</gene>
<evidence type="ECO:0000313" key="3">
    <source>
        <dbReference type="Proteomes" id="UP000177230"/>
    </source>
</evidence>
<evidence type="ECO:0008006" key="4">
    <source>
        <dbReference type="Google" id="ProtNLM"/>
    </source>
</evidence>
<name>A0A1F5RHU0_9BACT</name>
<feature type="chain" id="PRO_5009520845" description="Nucleotide-diphospho-sugar transferase domain-containing protein" evidence="1">
    <location>
        <begin position="23"/>
        <end position="330"/>
    </location>
</feature>
<keyword evidence="1" id="KW-0732">Signal</keyword>
<dbReference type="Proteomes" id="UP000177230">
    <property type="component" value="Unassembled WGS sequence"/>
</dbReference>
<dbReference type="InterPro" id="IPR029044">
    <property type="entry name" value="Nucleotide-diphossugar_trans"/>
</dbReference>
<comment type="caution">
    <text evidence="2">The sequence shown here is derived from an EMBL/GenBank/DDBJ whole genome shotgun (WGS) entry which is preliminary data.</text>
</comment>
<organism evidence="2 3">
    <name type="scientific">Candidatus Edwardsbacteria bacterium GWF2_54_11</name>
    <dbReference type="NCBI Taxonomy" id="1817851"/>
    <lineage>
        <taxon>Bacteria</taxon>
        <taxon>Candidatus Edwardsiibacteriota</taxon>
    </lineage>
</organism>
<reference evidence="2 3" key="1">
    <citation type="journal article" date="2016" name="Nat. Commun.">
        <title>Thousands of microbial genomes shed light on interconnected biogeochemical processes in an aquifer system.</title>
        <authorList>
            <person name="Anantharaman K."/>
            <person name="Brown C.T."/>
            <person name="Hug L.A."/>
            <person name="Sharon I."/>
            <person name="Castelle C.J."/>
            <person name="Probst A.J."/>
            <person name="Thomas B.C."/>
            <person name="Singh A."/>
            <person name="Wilkins M.J."/>
            <person name="Karaoz U."/>
            <person name="Brodie E.L."/>
            <person name="Williams K.H."/>
            <person name="Hubbard S.S."/>
            <person name="Banfield J.F."/>
        </authorList>
    </citation>
    <scope>NUCLEOTIDE SEQUENCE [LARGE SCALE GENOMIC DNA]</scope>
</reference>
<protein>
    <recommendedName>
        <fullName evidence="4">Nucleotide-diphospho-sugar transferase domain-containing protein</fullName>
    </recommendedName>
</protein>
<evidence type="ECO:0000313" key="2">
    <source>
        <dbReference type="EMBL" id="OGF13989.1"/>
    </source>
</evidence>
<dbReference type="EMBL" id="MFFM01000009">
    <property type="protein sequence ID" value="OGF13989.1"/>
    <property type="molecule type" value="Genomic_DNA"/>
</dbReference>
<dbReference type="SUPFAM" id="SSF53448">
    <property type="entry name" value="Nucleotide-diphospho-sugar transferases"/>
    <property type="match status" value="1"/>
</dbReference>